<proteinExistence type="predicted"/>
<comment type="caution">
    <text evidence="3">The sequence shown here is derived from an EMBL/GenBank/DDBJ whole genome shotgun (WGS) entry which is preliminary data.</text>
</comment>
<dbReference type="Pfam" id="PF13590">
    <property type="entry name" value="DUF4136"/>
    <property type="match status" value="1"/>
</dbReference>
<dbReference type="InterPro" id="IPR025411">
    <property type="entry name" value="DUF4136"/>
</dbReference>
<organism evidence="3 4">
    <name type="scientific">Litoribacillus peritrichatus</name>
    <dbReference type="NCBI Taxonomy" id="718191"/>
    <lineage>
        <taxon>Bacteria</taxon>
        <taxon>Pseudomonadati</taxon>
        <taxon>Pseudomonadota</taxon>
        <taxon>Gammaproteobacteria</taxon>
        <taxon>Oceanospirillales</taxon>
        <taxon>Oceanospirillaceae</taxon>
        <taxon>Litoribacillus</taxon>
    </lineage>
</organism>
<reference evidence="4" key="1">
    <citation type="journal article" date="2019" name="Int. J. Syst. Evol. Microbiol.">
        <title>The Global Catalogue of Microorganisms (GCM) 10K type strain sequencing project: providing services to taxonomists for standard genome sequencing and annotation.</title>
        <authorList>
            <consortium name="The Broad Institute Genomics Platform"/>
            <consortium name="The Broad Institute Genome Sequencing Center for Infectious Disease"/>
            <person name="Wu L."/>
            <person name="Ma J."/>
        </authorList>
    </citation>
    <scope>NUCLEOTIDE SEQUENCE [LARGE SCALE GENOMIC DNA]</scope>
    <source>
        <strain evidence="4">JCM 17551</strain>
    </source>
</reference>
<dbReference type="PROSITE" id="PS51257">
    <property type="entry name" value="PROKAR_LIPOPROTEIN"/>
    <property type="match status" value="1"/>
</dbReference>
<evidence type="ECO:0000313" key="4">
    <source>
        <dbReference type="Proteomes" id="UP001501565"/>
    </source>
</evidence>
<feature type="signal peptide" evidence="1">
    <location>
        <begin position="1"/>
        <end position="20"/>
    </location>
</feature>
<evidence type="ECO:0000259" key="2">
    <source>
        <dbReference type="Pfam" id="PF13590"/>
    </source>
</evidence>
<evidence type="ECO:0000313" key="3">
    <source>
        <dbReference type="EMBL" id="GAA3938864.1"/>
    </source>
</evidence>
<dbReference type="RefSeq" id="WP_344800286.1">
    <property type="nucleotide sequence ID" value="NZ_BAABBN010000015.1"/>
</dbReference>
<accession>A0ABP7N7X8</accession>
<keyword evidence="1" id="KW-0732">Signal</keyword>
<feature type="domain" description="DUF4136" evidence="2">
    <location>
        <begin position="31"/>
        <end position="170"/>
    </location>
</feature>
<protein>
    <recommendedName>
        <fullName evidence="2">DUF4136 domain-containing protein</fullName>
    </recommendedName>
</protein>
<feature type="chain" id="PRO_5046219966" description="DUF4136 domain-containing protein" evidence="1">
    <location>
        <begin position="21"/>
        <end position="175"/>
    </location>
</feature>
<sequence length="175" mass="19465">MKIKTAMSLALLCGALSGCANQPYSHPNLEADSNYPYQQLNTFCITPKQFVGSATDVEQIITDGLNNALTAKGYQQASCEKSDFEVEFYARRTEEKQMATRQIPSAAGTFTEYRMEDVLTGALAIHLKDQKDTTFWKNLISKESRTAPSEEGQTKRIHKAIDILLEPFPGKTAAY</sequence>
<evidence type="ECO:0000256" key="1">
    <source>
        <dbReference type="SAM" id="SignalP"/>
    </source>
</evidence>
<dbReference type="Proteomes" id="UP001501565">
    <property type="component" value="Unassembled WGS sequence"/>
</dbReference>
<gene>
    <name evidence="3" type="ORF">GCM10022277_38690</name>
</gene>
<name>A0ABP7N7X8_9GAMM</name>
<dbReference type="EMBL" id="BAABBN010000015">
    <property type="protein sequence ID" value="GAA3938864.1"/>
    <property type="molecule type" value="Genomic_DNA"/>
</dbReference>
<keyword evidence="4" id="KW-1185">Reference proteome</keyword>